<dbReference type="EMBL" id="CM020619">
    <property type="protein sequence ID" value="KAK1865829.1"/>
    <property type="molecule type" value="Genomic_DNA"/>
</dbReference>
<evidence type="ECO:0000313" key="2">
    <source>
        <dbReference type="Proteomes" id="UP000798662"/>
    </source>
</evidence>
<name>A0ACC3C6S2_PYRYE</name>
<dbReference type="Proteomes" id="UP000798662">
    <property type="component" value="Chromosome 2"/>
</dbReference>
<proteinExistence type="predicted"/>
<comment type="caution">
    <text evidence="1">The sequence shown here is derived from an EMBL/GenBank/DDBJ whole genome shotgun (WGS) entry which is preliminary data.</text>
</comment>
<evidence type="ECO:0000313" key="1">
    <source>
        <dbReference type="EMBL" id="KAK1865829.1"/>
    </source>
</evidence>
<reference evidence="1" key="1">
    <citation type="submission" date="2019-11" db="EMBL/GenBank/DDBJ databases">
        <title>Nori genome reveals adaptations in red seaweeds to the harsh intertidal environment.</title>
        <authorList>
            <person name="Wang D."/>
            <person name="Mao Y."/>
        </authorList>
    </citation>
    <scope>NUCLEOTIDE SEQUENCE</scope>
    <source>
        <tissue evidence="1">Gametophyte</tissue>
    </source>
</reference>
<accession>A0ACC3C6S2</accession>
<organism evidence="1 2">
    <name type="scientific">Pyropia yezoensis</name>
    <name type="common">Susabi-nori</name>
    <name type="synonym">Porphyra yezoensis</name>
    <dbReference type="NCBI Taxonomy" id="2788"/>
    <lineage>
        <taxon>Eukaryota</taxon>
        <taxon>Rhodophyta</taxon>
        <taxon>Bangiophyceae</taxon>
        <taxon>Bangiales</taxon>
        <taxon>Bangiaceae</taxon>
        <taxon>Pyropia</taxon>
    </lineage>
</organism>
<keyword evidence="2" id="KW-1185">Reference proteome</keyword>
<protein>
    <submittedName>
        <fullName evidence="1">Uncharacterized protein</fullName>
    </submittedName>
</protein>
<sequence>MHPMWRAVGRGRRWWPPPPAGRPAAAAVAAAAVAAAASPATAVPPVVPLAAAAAAATRAVSSVGAGALFPPSPRRRHHPPQRRQAAGGATPSPLGGGRRGLCASPSPRDSAAAGGDPPREQLEYDVVIVGGGPAGLAAAIRLRQLATAAGGTPDLSVCVLEKGDEVGAHILSGNVLEPRALDELLPTWREDGAPTGVPATEDRFVYLTRNRAVPLPTPPQMHNEGNYVLSLSALTRWLGGVAEEAGVDIFPGFPAAELLLTDGSSVGPLSAAAARGRPRGGGVGVRGVVTADVGVAKDGSRKGTYAAGTEILGRLTLLAEGARGSLSEAAMAAFDLRADADPQTYALGIKEVWRLAPDAPHVPGRVWHSVGYPLDADTYGGSFLYHMDDRRVALGFVVGLDYPDASLSPYGEFQKWKAHPAVRPLLEGGEVLQYGARVLNEGGLQSVPRLAFPGGALVGCGAGFLNVPKIKGTHTAMKSGMLAAEAAYASLTADGAGAPATSPDADAAAAAPLCMDAYDDSLRASWVWDELRAVRNIRPGFHRGLLPGIANAALETYVTRGRSPWTLRQRRPDHAATRPVAPAGAAAGAPPPPPRKRYPKPDGKVTFDILTSVALSGTNHDHDSPAHLRLLDDTVPARVNWPTYGGPEGLYCPAKVYEYVDVSADAAEPGAAAAAAVSAATAGAAEGAAVNDHTAAPTKELIINAQNCLHCKACDVKDVTQNIKWTVPERGGPKYTMT</sequence>
<gene>
    <name evidence="1" type="ORF">I4F81_008352</name>
</gene>